<protein>
    <submittedName>
        <fullName evidence="1">Uncharacterized protein</fullName>
    </submittedName>
</protein>
<dbReference type="EMBL" id="JACJQU010000010">
    <property type="protein sequence ID" value="MBD2295111.1"/>
    <property type="molecule type" value="Genomic_DNA"/>
</dbReference>
<dbReference type="Proteomes" id="UP000662185">
    <property type="component" value="Unassembled WGS sequence"/>
</dbReference>
<dbReference type="RefSeq" id="WP_190562171.1">
    <property type="nucleotide sequence ID" value="NZ_JACJQU010000010.1"/>
</dbReference>
<reference evidence="2" key="1">
    <citation type="journal article" date="2020" name="ISME J.">
        <title>Comparative genomics reveals insights into cyanobacterial evolution and habitat adaptation.</title>
        <authorList>
            <person name="Chen M.Y."/>
            <person name="Teng W.K."/>
            <person name="Zhao L."/>
            <person name="Hu C.X."/>
            <person name="Zhou Y.K."/>
            <person name="Han B.P."/>
            <person name="Song L.R."/>
            <person name="Shu W.S."/>
        </authorList>
    </citation>
    <scope>NUCLEOTIDE SEQUENCE [LARGE SCALE GENOMIC DNA]</scope>
    <source>
        <strain evidence="2">FACHB-251</strain>
    </source>
</reference>
<proteinExistence type="predicted"/>
<evidence type="ECO:0000313" key="2">
    <source>
        <dbReference type="Proteomes" id="UP000662185"/>
    </source>
</evidence>
<evidence type="ECO:0000313" key="1">
    <source>
        <dbReference type="EMBL" id="MBD2295111.1"/>
    </source>
</evidence>
<keyword evidence="2" id="KW-1185">Reference proteome</keyword>
<organism evidence="1 2">
    <name type="scientific">Anabaena sphaerica FACHB-251</name>
    <dbReference type="NCBI Taxonomy" id="2692883"/>
    <lineage>
        <taxon>Bacteria</taxon>
        <taxon>Bacillati</taxon>
        <taxon>Cyanobacteriota</taxon>
        <taxon>Cyanophyceae</taxon>
        <taxon>Nostocales</taxon>
        <taxon>Nostocaceae</taxon>
        <taxon>Anabaena</taxon>
    </lineage>
</organism>
<sequence>MPKVNSFEEKYPYLNRFVEEQGWIEIGDSEYVNSFVRAYDLGGTVYHGKSSYPSIEAAFQDLEKHIKAYFEDLGI</sequence>
<comment type="caution">
    <text evidence="1">The sequence shown here is derived from an EMBL/GenBank/DDBJ whole genome shotgun (WGS) entry which is preliminary data.</text>
</comment>
<gene>
    <name evidence="1" type="ORF">H6G06_16895</name>
</gene>
<dbReference type="AlphaFoldDB" id="A0A926WIB6"/>
<name>A0A926WIB6_9NOST</name>
<accession>A0A926WIB6</accession>